<gene>
    <name evidence="2" type="ORF">SAMN02745216_01822</name>
</gene>
<dbReference type="PANTHER" id="PTHR43036:SF2">
    <property type="entry name" value="OS04G0481300 PROTEIN"/>
    <property type="match status" value="1"/>
</dbReference>
<evidence type="ECO:0000313" key="3">
    <source>
        <dbReference type="Proteomes" id="UP000183994"/>
    </source>
</evidence>
<feature type="domain" description="Methyltransferase type 11" evidence="1">
    <location>
        <begin position="252"/>
        <end position="324"/>
    </location>
</feature>
<dbReference type="Pfam" id="PF08241">
    <property type="entry name" value="Methyltransf_11"/>
    <property type="match status" value="1"/>
</dbReference>
<dbReference type="STRING" id="1121393.SAMN02745216_01822"/>
<dbReference type="GO" id="GO:0032259">
    <property type="term" value="P:methylation"/>
    <property type="evidence" value="ECO:0007669"/>
    <property type="project" value="UniProtKB-KW"/>
</dbReference>
<dbReference type="EMBL" id="FQZU01000008">
    <property type="protein sequence ID" value="SHJ52142.1"/>
    <property type="molecule type" value="Genomic_DNA"/>
</dbReference>
<dbReference type="Gene3D" id="3.40.50.150">
    <property type="entry name" value="Vaccinia Virus protein VP39"/>
    <property type="match status" value="1"/>
</dbReference>
<evidence type="ECO:0000313" key="2">
    <source>
        <dbReference type="EMBL" id="SHJ52142.1"/>
    </source>
</evidence>
<keyword evidence="2" id="KW-0489">Methyltransferase</keyword>
<dbReference type="InterPro" id="IPR013216">
    <property type="entry name" value="Methyltransf_11"/>
</dbReference>
<name>A0A1M6JZU9_9BACT</name>
<keyword evidence="2" id="KW-0808">Transferase</keyword>
<dbReference type="Proteomes" id="UP000183994">
    <property type="component" value="Unassembled WGS sequence"/>
</dbReference>
<dbReference type="SUPFAM" id="SSF53335">
    <property type="entry name" value="S-adenosyl-L-methionine-dependent methyltransferases"/>
    <property type="match status" value="1"/>
</dbReference>
<keyword evidence="3" id="KW-1185">Reference proteome</keyword>
<protein>
    <submittedName>
        <fullName evidence="2">Methyltransferase domain-containing protein</fullName>
    </submittedName>
</protein>
<dbReference type="AlphaFoldDB" id="A0A1M6JZU9"/>
<dbReference type="GO" id="GO:0008757">
    <property type="term" value="F:S-adenosylmethionine-dependent methyltransferase activity"/>
    <property type="evidence" value="ECO:0007669"/>
    <property type="project" value="InterPro"/>
</dbReference>
<dbReference type="PANTHER" id="PTHR43036">
    <property type="entry name" value="OSJNBB0011N17.9 PROTEIN"/>
    <property type="match status" value="1"/>
</dbReference>
<dbReference type="RefSeq" id="WP_073475146.1">
    <property type="nucleotide sequence ID" value="NZ_FQZU01000008.1"/>
</dbReference>
<dbReference type="InterPro" id="IPR029063">
    <property type="entry name" value="SAM-dependent_MTases_sf"/>
</dbReference>
<dbReference type="InterPro" id="IPR046357">
    <property type="entry name" value="PPIase_dom_sf"/>
</dbReference>
<sequence>MTQLKSESTASVEFQVKWSSEHAAHEENFYVDRVHFWRDILPDKLKKALLESPPGEWASAELRPGEGVEALSSARLKELKPAQVNEKALGRPVHGGRFYPRGILKDVGGVFPQNRAPFRIQSINENKLIADFNHPLAGKDLSLKARIAGGISNKEERGGSCLAVEDILGVGPGMQVRANGCATDFFYPGAFNREDEAADAVFYDQPRMVNHIDSQAMEVVSGLYGRLLKDGMDVLDLMASWNSHIPAELNLKSVHGLGMNQEELESNRRLNGFTVQDLNENPRLPFDDNSFDAIICTVSVEYLTKPVEVFKEAARVLRPGGVFALTFSNRWFPPKAIDVWKEAHDFERMGLVLEYFLQSEAFKDLQTYSMQGLPRPDDDKYADQLYCSDPVYGVWGQKA</sequence>
<dbReference type="CDD" id="cd02440">
    <property type="entry name" value="AdoMet_MTases"/>
    <property type="match status" value="1"/>
</dbReference>
<accession>A0A1M6JZU9</accession>
<dbReference type="Gene3D" id="3.10.50.40">
    <property type="match status" value="1"/>
</dbReference>
<reference evidence="3" key="1">
    <citation type="submission" date="2016-11" db="EMBL/GenBank/DDBJ databases">
        <authorList>
            <person name="Varghese N."/>
            <person name="Submissions S."/>
        </authorList>
    </citation>
    <scope>NUCLEOTIDE SEQUENCE [LARGE SCALE GENOMIC DNA]</scope>
    <source>
        <strain evidence="3">DSM 16219</strain>
    </source>
</reference>
<evidence type="ECO:0000259" key="1">
    <source>
        <dbReference type="Pfam" id="PF08241"/>
    </source>
</evidence>
<dbReference type="GO" id="GO:0003755">
    <property type="term" value="F:peptidyl-prolyl cis-trans isomerase activity"/>
    <property type="evidence" value="ECO:0007669"/>
    <property type="project" value="InterPro"/>
</dbReference>
<proteinExistence type="predicted"/>
<organism evidence="2 3">
    <name type="scientific">Desulfatibacillum alkenivorans DSM 16219</name>
    <dbReference type="NCBI Taxonomy" id="1121393"/>
    <lineage>
        <taxon>Bacteria</taxon>
        <taxon>Pseudomonadati</taxon>
        <taxon>Thermodesulfobacteriota</taxon>
        <taxon>Desulfobacteria</taxon>
        <taxon>Desulfobacterales</taxon>
        <taxon>Desulfatibacillaceae</taxon>
        <taxon>Desulfatibacillum</taxon>
    </lineage>
</organism>